<comment type="caution">
    <text evidence="3">The sequence shown here is derived from an EMBL/GenBank/DDBJ whole genome shotgun (WGS) entry which is preliminary data.</text>
</comment>
<feature type="coiled-coil region" evidence="1">
    <location>
        <begin position="57"/>
        <end position="91"/>
    </location>
</feature>
<feature type="signal peptide" evidence="2">
    <location>
        <begin position="1"/>
        <end position="22"/>
    </location>
</feature>
<dbReference type="AlphaFoldDB" id="A0A071M9D3"/>
<name>A0A071M9D3_9BURK</name>
<dbReference type="OrthoDB" id="9003191at2"/>
<protein>
    <recommendedName>
        <fullName evidence="4">DUF4410 domain-containing protein</fullName>
    </recommendedName>
</protein>
<keyword evidence="2" id="KW-0732">Signal</keyword>
<gene>
    <name evidence="3" type="ORF">DT99_22465</name>
</gene>
<evidence type="ECO:0000313" key="3">
    <source>
        <dbReference type="EMBL" id="KEA57190.1"/>
    </source>
</evidence>
<evidence type="ECO:0008006" key="4">
    <source>
        <dbReference type="Google" id="ProtNLM"/>
    </source>
</evidence>
<dbReference type="Pfam" id="PF14366">
    <property type="entry name" value="DUF4410"/>
    <property type="match status" value="1"/>
</dbReference>
<dbReference type="InterPro" id="IPR025522">
    <property type="entry name" value="DUF4410"/>
</dbReference>
<reference evidence="3" key="1">
    <citation type="submission" date="2014-04" db="EMBL/GenBank/DDBJ databases">
        <title>In planta biocontrol of soil-borne Fusarium wilt of banana through a plant endophytic bacterium, Burkholderia cenocepacia 869T2.</title>
        <authorList>
            <person name="Ho Y.-N."/>
            <person name="Chiang H.-M."/>
            <person name="Chao C.-P."/>
            <person name="Su C.-C."/>
            <person name="Hsu H.-F."/>
            <person name="Guo C.-T."/>
            <person name="Hsieh J.-L."/>
            <person name="Huang C.-C."/>
        </authorList>
    </citation>
    <scope>NUCLEOTIDE SEQUENCE [LARGE SCALE GENOMIC DNA]</scope>
    <source>
        <strain evidence="3">869T2</strain>
    </source>
</reference>
<evidence type="ECO:0000256" key="1">
    <source>
        <dbReference type="SAM" id="Coils"/>
    </source>
</evidence>
<feature type="chain" id="PRO_5001677470" description="DUF4410 domain-containing protein" evidence="2">
    <location>
        <begin position="23"/>
        <end position="197"/>
    </location>
</feature>
<proteinExistence type="predicted"/>
<sequence>MKSLFRHAALAFVTIGFLSGCASSVTRDASDPAGAAVTASTTKFGTKPVIVKVTLDNAAQEALKDNLKFDAKKLQEKIESALDARKLLAKADSTDAMHLNVEVNSIRVRSSFSAVMFGFMAGNDHVDGTVTLLDADNHPIDRFKVSASYALGGIAGGMDDTRMNWLYEKFTEKTLTTLEPAAGAQQADAAPAASKKL</sequence>
<dbReference type="PROSITE" id="PS51257">
    <property type="entry name" value="PROKAR_LIPOPROTEIN"/>
    <property type="match status" value="1"/>
</dbReference>
<organism evidence="3">
    <name type="scientific">Burkholderia cenocepacia</name>
    <dbReference type="NCBI Taxonomy" id="95486"/>
    <lineage>
        <taxon>Bacteria</taxon>
        <taxon>Pseudomonadati</taxon>
        <taxon>Pseudomonadota</taxon>
        <taxon>Betaproteobacteria</taxon>
        <taxon>Burkholderiales</taxon>
        <taxon>Burkholderiaceae</taxon>
        <taxon>Burkholderia</taxon>
        <taxon>Burkholderia cepacia complex</taxon>
    </lineage>
</organism>
<keyword evidence="1" id="KW-0175">Coiled coil</keyword>
<dbReference type="EMBL" id="JJOA01000020">
    <property type="protein sequence ID" value="KEA57190.1"/>
    <property type="molecule type" value="Genomic_DNA"/>
</dbReference>
<accession>A0A071M9D3</accession>
<evidence type="ECO:0000256" key="2">
    <source>
        <dbReference type="SAM" id="SignalP"/>
    </source>
</evidence>